<evidence type="ECO:0000313" key="16">
    <source>
        <dbReference type="Proteomes" id="UP000245073"/>
    </source>
</evidence>
<dbReference type="InterPro" id="IPR036890">
    <property type="entry name" value="HATPase_C_sf"/>
</dbReference>
<keyword evidence="12 13" id="KW-0472">Membrane</keyword>
<feature type="domain" description="Histidine kinase" evidence="14">
    <location>
        <begin position="307"/>
        <end position="528"/>
    </location>
</feature>
<dbReference type="PROSITE" id="PS50109">
    <property type="entry name" value="HIS_KIN"/>
    <property type="match status" value="1"/>
</dbReference>
<evidence type="ECO:0000256" key="7">
    <source>
        <dbReference type="ARBA" id="ARBA00022741"/>
    </source>
</evidence>
<dbReference type="FunFam" id="3.30.565.10:FF:000010">
    <property type="entry name" value="Sensor histidine kinase RcsC"/>
    <property type="match status" value="1"/>
</dbReference>
<keyword evidence="10 13" id="KW-1133">Transmembrane helix</keyword>
<keyword evidence="4" id="KW-0597">Phosphoprotein</keyword>
<dbReference type="Gene3D" id="3.30.565.10">
    <property type="entry name" value="Histidine kinase-like ATPase, C-terminal domain"/>
    <property type="match status" value="1"/>
</dbReference>
<evidence type="ECO:0000256" key="12">
    <source>
        <dbReference type="ARBA" id="ARBA00023136"/>
    </source>
</evidence>
<dbReference type="PRINTS" id="PR00344">
    <property type="entry name" value="BCTRLSENSOR"/>
</dbReference>
<evidence type="ECO:0000256" key="8">
    <source>
        <dbReference type="ARBA" id="ARBA00022777"/>
    </source>
</evidence>
<dbReference type="RefSeq" id="WP_109099015.1">
    <property type="nucleotide sequence ID" value="NZ_QDKQ01000006.1"/>
</dbReference>
<dbReference type="SUPFAM" id="SSF49785">
    <property type="entry name" value="Galactose-binding domain-like"/>
    <property type="match status" value="1"/>
</dbReference>
<evidence type="ECO:0000313" key="15">
    <source>
        <dbReference type="EMBL" id="PVM94170.1"/>
    </source>
</evidence>
<sequence>MPQRPFRFPDRQPAGPAASNENDAGWLRYRHLKIEAVIFLLVLVTFAAVLGKSAVTRQALTLTPQSTGFAGYAFSDAESGGRSTVTPDPDRPLAWSCDIRPDVTYPYCGYGLQFGLVDANARGRDFSRFQTLTLRLNWRGQAERLKLLVKIAPPAELKDRLDGQDVPLTLEFAVVPGANTVTLPLDRLEPEAWWASSHGLSRRDVTVDLRDVRSVAVAVGNAPPGPLSVSLDAMTFQGVQLSDEQWYLIILGVWLVMIGAFLTHRVFGMRREFEARQRQQADEARALSDARIAAETANAAKSQFLSHMSHELRTPLNAVIGYSYWLSRGDLDPRQRTAVDAIRSSGEHLLAVITDILDLAKIEAGKLDLQPTAFDLAACLAELDQMFRLRAEEKDLAFAVVLAPEVPTTIVADPKRLRQVLINLLGNAIKFTDAGHVALRVDRQEDRAGQTARLRFTVEDTGIGIAPDQLDAVFRPFEQVGDASRHVGGTGLGLSITRQIVDTMGGVITLDSTPGLGSRFVVEAPVGLAAQAPAARRQA</sequence>
<keyword evidence="9" id="KW-0067">ATP-binding</keyword>
<dbReference type="GO" id="GO:0016020">
    <property type="term" value="C:membrane"/>
    <property type="evidence" value="ECO:0007669"/>
    <property type="project" value="UniProtKB-SubCell"/>
</dbReference>
<dbReference type="InterPro" id="IPR005467">
    <property type="entry name" value="His_kinase_dom"/>
</dbReference>
<evidence type="ECO:0000256" key="10">
    <source>
        <dbReference type="ARBA" id="ARBA00022989"/>
    </source>
</evidence>
<dbReference type="InterPro" id="IPR003661">
    <property type="entry name" value="HisK_dim/P_dom"/>
</dbReference>
<dbReference type="FunFam" id="1.10.287.130:FF:000004">
    <property type="entry name" value="Ethylene receptor 1"/>
    <property type="match status" value="1"/>
</dbReference>
<dbReference type="InterPro" id="IPR004358">
    <property type="entry name" value="Sig_transdc_His_kin-like_C"/>
</dbReference>
<dbReference type="SUPFAM" id="SSF55874">
    <property type="entry name" value="ATPase domain of HSP90 chaperone/DNA topoisomerase II/histidine kinase"/>
    <property type="match status" value="1"/>
</dbReference>
<dbReference type="SMART" id="SM00387">
    <property type="entry name" value="HATPase_c"/>
    <property type="match status" value="1"/>
</dbReference>
<evidence type="ECO:0000256" key="13">
    <source>
        <dbReference type="SAM" id="Phobius"/>
    </source>
</evidence>
<evidence type="ECO:0000259" key="14">
    <source>
        <dbReference type="PROSITE" id="PS50109"/>
    </source>
</evidence>
<dbReference type="PANTHER" id="PTHR43047">
    <property type="entry name" value="TWO-COMPONENT HISTIDINE PROTEIN KINASE"/>
    <property type="match status" value="1"/>
</dbReference>
<dbReference type="Proteomes" id="UP000245073">
    <property type="component" value="Unassembled WGS sequence"/>
</dbReference>
<dbReference type="Gene3D" id="1.10.287.130">
    <property type="match status" value="1"/>
</dbReference>
<dbReference type="InterPro" id="IPR008979">
    <property type="entry name" value="Galactose-bd-like_sf"/>
</dbReference>
<dbReference type="GO" id="GO:0005524">
    <property type="term" value="F:ATP binding"/>
    <property type="evidence" value="ECO:0007669"/>
    <property type="project" value="UniProtKB-KW"/>
</dbReference>
<keyword evidence="16" id="KW-1185">Reference proteome</keyword>
<protein>
    <recommendedName>
        <fullName evidence="3">histidine kinase</fullName>
        <ecNumber evidence="3">2.7.13.3</ecNumber>
    </recommendedName>
</protein>
<dbReference type="GO" id="GO:0000155">
    <property type="term" value="F:phosphorelay sensor kinase activity"/>
    <property type="evidence" value="ECO:0007669"/>
    <property type="project" value="InterPro"/>
</dbReference>
<evidence type="ECO:0000256" key="5">
    <source>
        <dbReference type="ARBA" id="ARBA00022679"/>
    </source>
</evidence>
<evidence type="ECO:0000256" key="2">
    <source>
        <dbReference type="ARBA" id="ARBA00004370"/>
    </source>
</evidence>
<dbReference type="CDD" id="cd16922">
    <property type="entry name" value="HATPase_EvgS-ArcB-TorS-like"/>
    <property type="match status" value="1"/>
</dbReference>
<dbReference type="SUPFAM" id="SSF47384">
    <property type="entry name" value="Homodimeric domain of signal transducing histidine kinase"/>
    <property type="match status" value="1"/>
</dbReference>
<dbReference type="InterPro" id="IPR003594">
    <property type="entry name" value="HATPase_dom"/>
</dbReference>
<dbReference type="EMBL" id="QDKQ01000006">
    <property type="protein sequence ID" value="PVM94170.1"/>
    <property type="molecule type" value="Genomic_DNA"/>
</dbReference>
<evidence type="ECO:0000256" key="3">
    <source>
        <dbReference type="ARBA" id="ARBA00012438"/>
    </source>
</evidence>
<keyword evidence="5" id="KW-0808">Transferase</keyword>
<comment type="caution">
    <text evidence="15">The sequence shown here is derived from an EMBL/GenBank/DDBJ whole genome shotgun (WGS) entry which is preliminary data.</text>
</comment>
<keyword evidence="7" id="KW-0547">Nucleotide-binding</keyword>
<evidence type="ECO:0000256" key="4">
    <source>
        <dbReference type="ARBA" id="ARBA00022553"/>
    </source>
</evidence>
<dbReference type="EC" id="2.7.13.3" evidence="3"/>
<comment type="subcellular location">
    <subcellularLocation>
        <location evidence="2">Membrane</location>
    </subcellularLocation>
</comment>
<proteinExistence type="predicted"/>
<name>A0A2T9KE39_9CAUL</name>
<evidence type="ECO:0000256" key="9">
    <source>
        <dbReference type="ARBA" id="ARBA00022840"/>
    </source>
</evidence>
<organism evidence="15 16">
    <name type="scientific">Caulobacter endophyticus</name>
    <dbReference type="NCBI Taxonomy" id="2172652"/>
    <lineage>
        <taxon>Bacteria</taxon>
        <taxon>Pseudomonadati</taxon>
        <taxon>Pseudomonadota</taxon>
        <taxon>Alphaproteobacteria</taxon>
        <taxon>Caulobacterales</taxon>
        <taxon>Caulobacteraceae</taxon>
        <taxon>Caulobacter</taxon>
    </lineage>
</organism>
<evidence type="ECO:0000256" key="1">
    <source>
        <dbReference type="ARBA" id="ARBA00000085"/>
    </source>
</evidence>
<reference evidence="15 16" key="1">
    <citation type="submission" date="2018-04" db="EMBL/GenBank/DDBJ databases">
        <title>The genome sequence of Caulobacter sp. 744.</title>
        <authorList>
            <person name="Gao J."/>
            <person name="Sun J."/>
        </authorList>
    </citation>
    <scope>NUCLEOTIDE SEQUENCE [LARGE SCALE GENOMIC DNA]</scope>
    <source>
        <strain evidence="15 16">774</strain>
    </source>
</reference>
<dbReference type="PANTHER" id="PTHR43047:SF78">
    <property type="entry name" value="SENSORY_REGULATORY PROTEIN RPFC"/>
    <property type="match status" value="1"/>
</dbReference>
<keyword evidence="6 13" id="KW-0812">Transmembrane</keyword>
<feature type="transmembrane region" description="Helical" evidence="13">
    <location>
        <begin position="36"/>
        <end position="55"/>
    </location>
</feature>
<feature type="transmembrane region" description="Helical" evidence="13">
    <location>
        <begin position="246"/>
        <end position="267"/>
    </location>
</feature>
<dbReference type="OrthoDB" id="9801651at2"/>
<gene>
    <name evidence="15" type="ORF">DDF67_00440</name>
</gene>
<evidence type="ECO:0000256" key="11">
    <source>
        <dbReference type="ARBA" id="ARBA00023012"/>
    </source>
</evidence>
<dbReference type="SMART" id="SM00388">
    <property type="entry name" value="HisKA"/>
    <property type="match status" value="1"/>
</dbReference>
<dbReference type="Pfam" id="PF00512">
    <property type="entry name" value="HisKA"/>
    <property type="match status" value="1"/>
</dbReference>
<dbReference type="InterPro" id="IPR036097">
    <property type="entry name" value="HisK_dim/P_sf"/>
</dbReference>
<dbReference type="CDD" id="cd00082">
    <property type="entry name" value="HisKA"/>
    <property type="match status" value="1"/>
</dbReference>
<evidence type="ECO:0000256" key="6">
    <source>
        <dbReference type="ARBA" id="ARBA00022692"/>
    </source>
</evidence>
<dbReference type="Pfam" id="PF02518">
    <property type="entry name" value="HATPase_c"/>
    <property type="match status" value="1"/>
</dbReference>
<keyword evidence="11" id="KW-0902">Two-component regulatory system</keyword>
<comment type="catalytic activity">
    <reaction evidence="1">
        <text>ATP + protein L-histidine = ADP + protein N-phospho-L-histidine.</text>
        <dbReference type="EC" id="2.7.13.3"/>
    </reaction>
</comment>
<dbReference type="AlphaFoldDB" id="A0A2T9KE39"/>
<accession>A0A2T9KE39</accession>
<keyword evidence="8" id="KW-0418">Kinase</keyword>